<gene>
    <name evidence="5" type="ORF">IG617_05860</name>
</gene>
<dbReference type="InterPro" id="IPR009057">
    <property type="entry name" value="Homeodomain-like_sf"/>
</dbReference>
<dbReference type="Pfam" id="PF12833">
    <property type="entry name" value="HTH_18"/>
    <property type="match status" value="1"/>
</dbReference>
<dbReference type="InterPro" id="IPR050204">
    <property type="entry name" value="AraC_XylS_family_regulators"/>
</dbReference>
<keyword evidence="2" id="KW-0238">DNA-binding</keyword>
<keyword evidence="3" id="KW-0804">Transcription</keyword>
<evidence type="ECO:0000256" key="2">
    <source>
        <dbReference type="ARBA" id="ARBA00023125"/>
    </source>
</evidence>
<keyword evidence="1" id="KW-0805">Transcription regulation</keyword>
<dbReference type="InterPro" id="IPR018060">
    <property type="entry name" value="HTH_AraC"/>
</dbReference>
<reference evidence="5 6" key="1">
    <citation type="submission" date="2020-09" db="EMBL/GenBank/DDBJ databases">
        <title>The genome sequence of type strain Labrenzia polysiphoniae KACC 19711.</title>
        <authorList>
            <person name="Liu Y."/>
        </authorList>
    </citation>
    <scope>NUCLEOTIDE SEQUENCE [LARGE SCALE GENOMIC DNA]</scope>
    <source>
        <strain evidence="5 6">KACC 19711</strain>
    </source>
</reference>
<dbReference type="Proteomes" id="UP000615687">
    <property type="component" value="Unassembled WGS sequence"/>
</dbReference>
<dbReference type="SUPFAM" id="SSF46689">
    <property type="entry name" value="Homeodomain-like"/>
    <property type="match status" value="1"/>
</dbReference>
<dbReference type="InterPro" id="IPR018062">
    <property type="entry name" value="HTH_AraC-typ_CS"/>
</dbReference>
<dbReference type="SMART" id="SM00342">
    <property type="entry name" value="HTH_ARAC"/>
    <property type="match status" value="1"/>
</dbReference>
<sequence length="332" mass="36591">MTDQNRETPGAIGGQAGHSSLFQSVPIEDASSQAALQPWVKMECYQLSRGTPVAHFDCLDLGTQQIVRECQHVSVQKIGCTPSDFCTVSISTEGPTTRFSEHCGAHENSVFFLPANAEFDVHVPAGSETAYIGFSQTAFLQGARTLNPALWSEPPANVLPLATNRRADFQEIVDLSLQAAQRTIGNGEVLDEDTLRKHVFHSVLHITAVSEDAVSPSLNDRQRALQIGRSTKELVEERLEADELPTVVEICTELGISERTLQYAVREYVGLTPVAYLRMCRLNHVRRMLAASDPETTTITRVAMRFGFLHLGRFAGDYKRVFGETPSETLNS</sequence>
<dbReference type="PANTHER" id="PTHR46796:SF12">
    <property type="entry name" value="HTH-TYPE DNA-BINDING TRANSCRIPTIONAL ACTIVATOR EUTR"/>
    <property type="match status" value="1"/>
</dbReference>
<accession>A0ABR9C8A5</accession>
<organism evidence="5 6">
    <name type="scientific">Roseibium polysiphoniae</name>
    <dbReference type="NCBI Taxonomy" id="2571221"/>
    <lineage>
        <taxon>Bacteria</taxon>
        <taxon>Pseudomonadati</taxon>
        <taxon>Pseudomonadota</taxon>
        <taxon>Alphaproteobacteria</taxon>
        <taxon>Hyphomicrobiales</taxon>
        <taxon>Stappiaceae</taxon>
        <taxon>Roseibium</taxon>
    </lineage>
</organism>
<dbReference type="PROSITE" id="PS00041">
    <property type="entry name" value="HTH_ARAC_FAMILY_1"/>
    <property type="match status" value="1"/>
</dbReference>
<name>A0ABR9C8A5_9HYPH</name>
<dbReference type="Gene3D" id="1.10.10.60">
    <property type="entry name" value="Homeodomain-like"/>
    <property type="match status" value="1"/>
</dbReference>
<evidence type="ECO:0000256" key="3">
    <source>
        <dbReference type="ARBA" id="ARBA00023163"/>
    </source>
</evidence>
<comment type="caution">
    <text evidence="5">The sequence shown here is derived from an EMBL/GenBank/DDBJ whole genome shotgun (WGS) entry which is preliminary data.</text>
</comment>
<dbReference type="PROSITE" id="PS01124">
    <property type="entry name" value="HTH_ARAC_FAMILY_2"/>
    <property type="match status" value="1"/>
</dbReference>
<proteinExistence type="predicted"/>
<feature type="domain" description="HTH araC/xylS-type" evidence="4">
    <location>
        <begin position="229"/>
        <end position="332"/>
    </location>
</feature>
<dbReference type="PANTHER" id="PTHR46796">
    <property type="entry name" value="HTH-TYPE TRANSCRIPTIONAL ACTIVATOR RHAS-RELATED"/>
    <property type="match status" value="1"/>
</dbReference>
<evidence type="ECO:0000256" key="1">
    <source>
        <dbReference type="ARBA" id="ARBA00023015"/>
    </source>
</evidence>
<evidence type="ECO:0000313" key="5">
    <source>
        <dbReference type="EMBL" id="MBD8875803.1"/>
    </source>
</evidence>
<dbReference type="EMBL" id="JACYXJ010000002">
    <property type="protein sequence ID" value="MBD8875803.1"/>
    <property type="molecule type" value="Genomic_DNA"/>
</dbReference>
<keyword evidence="6" id="KW-1185">Reference proteome</keyword>
<evidence type="ECO:0000313" key="6">
    <source>
        <dbReference type="Proteomes" id="UP000615687"/>
    </source>
</evidence>
<protein>
    <submittedName>
        <fullName evidence="5">AraC family transcriptional regulator</fullName>
    </submittedName>
</protein>
<evidence type="ECO:0000259" key="4">
    <source>
        <dbReference type="PROSITE" id="PS01124"/>
    </source>
</evidence>